<dbReference type="SUPFAM" id="SSF55874">
    <property type="entry name" value="ATPase domain of HSP90 chaperone/DNA topoisomerase II/histidine kinase"/>
    <property type="match status" value="1"/>
</dbReference>
<dbReference type="CDD" id="cd16936">
    <property type="entry name" value="HATPase_RsbW-like"/>
    <property type="match status" value="1"/>
</dbReference>
<evidence type="ECO:0000313" key="4">
    <source>
        <dbReference type="EMBL" id="MFD1046326.1"/>
    </source>
</evidence>
<keyword evidence="1" id="KW-0418">Kinase</keyword>
<evidence type="ECO:0000256" key="1">
    <source>
        <dbReference type="ARBA" id="ARBA00022527"/>
    </source>
</evidence>
<evidence type="ECO:0000259" key="3">
    <source>
        <dbReference type="Pfam" id="PF13581"/>
    </source>
</evidence>
<gene>
    <name evidence="4" type="ORF">ACFQ1S_12560</name>
</gene>
<keyword evidence="4" id="KW-0547">Nucleotide-binding</keyword>
<feature type="region of interest" description="Disordered" evidence="2">
    <location>
        <begin position="73"/>
        <end position="92"/>
    </location>
</feature>
<protein>
    <submittedName>
        <fullName evidence="4">ATP-binding protein</fullName>
    </submittedName>
</protein>
<sequence>MGPLAERWVLPLSSRPAMREVREWIRRLLAGCVGDEALEDVLLVAVELVTNAEVHTRSPRRLVLSYQDGSVGIEVADGDPTPPELIPPSKSRPGGRGVFLMNAIAVNWGVRHEGHGKAVWARLRSTFRESGR</sequence>
<reference evidence="5" key="1">
    <citation type="journal article" date="2019" name="Int. J. Syst. Evol. Microbiol.">
        <title>The Global Catalogue of Microorganisms (GCM) 10K type strain sequencing project: providing services to taxonomists for standard genome sequencing and annotation.</title>
        <authorList>
            <consortium name="The Broad Institute Genomics Platform"/>
            <consortium name="The Broad Institute Genome Sequencing Center for Infectious Disease"/>
            <person name="Wu L."/>
            <person name="Ma J."/>
        </authorList>
    </citation>
    <scope>NUCLEOTIDE SEQUENCE [LARGE SCALE GENOMIC DNA]</scope>
    <source>
        <strain evidence="5">JCM 31486</strain>
    </source>
</reference>
<evidence type="ECO:0000313" key="5">
    <source>
        <dbReference type="Proteomes" id="UP001597045"/>
    </source>
</evidence>
<dbReference type="PANTHER" id="PTHR35526">
    <property type="entry name" value="ANTI-SIGMA-F FACTOR RSBW-RELATED"/>
    <property type="match status" value="1"/>
</dbReference>
<dbReference type="InterPro" id="IPR036890">
    <property type="entry name" value="HATPase_C_sf"/>
</dbReference>
<keyword evidence="5" id="KW-1185">Reference proteome</keyword>
<dbReference type="InterPro" id="IPR003594">
    <property type="entry name" value="HATPase_dom"/>
</dbReference>
<dbReference type="Pfam" id="PF13581">
    <property type="entry name" value="HATPase_c_2"/>
    <property type="match status" value="1"/>
</dbReference>
<comment type="caution">
    <text evidence="4">The sequence shown here is derived from an EMBL/GenBank/DDBJ whole genome shotgun (WGS) entry which is preliminary data.</text>
</comment>
<dbReference type="PANTHER" id="PTHR35526:SF3">
    <property type="entry name" value="ANTI-SIGMA-F FACTOR RSBW"/>
    <property type="match status" value="1"/>
</dbReference>
<keyword evidence="1" id="KW-0808">Transferase</keyword>
<organism evidence="4 5">
    <name type="scientific">Kibdelosporangium lantanae</name>
    <dbReference type="NCBI Taxonomy" id="1497396"/>
    <lineage>
        <taxon>Bacteria</taxon>
        <taxon>Bacillati</taxon>
        <taxon>Actinomycetota</taxon>
        <taxon>Actinomycetes</taxon>
        <taxon>Pseudonocardiales</taxon>
        <taxon>Pseudonocardiaceae</taxon>
        <taxon>Kibdelosporangium</taxon>
    </lineage>
</organism>
<dbReference type="GO" id="GO:0005524">
    <property type="term" value="F:ATP binding"/>
    <property type="evidence" value="ECO:0007669"/>
    <property type="project" value="UniProtKB-KW"/>
</dbReference>
<evidence type="ECO:0000256" key="2">
    <source>
        <dbReference type="SAM" id="MobiDB-lite"/>
    </source>
</evidence>
<dbReference type="InterPro" id="IPR050267">
    <property type="entry name" value="Anti-sigma-factor_SerPK"/>
</dbReference>
<dbReference type="Proteomes" id="UP001597045">
    <property type="component" value="Unassembled WGS sequence"/>
</dbReference>
<name>A0ABW3M6W7_9PSEU</name>
<keyword evidence="1" id="KW-0723">Serine/threonine-protein kinase</keyword>
<accession>A0ABW3M6W7</accession>
<proteinExistence type="predicted"/>
<dbReference type="Gene3D" id="3.30.565.10">
    <property type="entry name" value="Histidine kinase-like ATPase, C-terminal domain"/>
    <property type="match status" value="1"/>
</dbReference>
<dbReference type="EMBL" id="JBHTIS010000612">
    <property type="protein sequence ID" value="MFD1046326.1"/>
    <property type="molecule type" value="Genomic_DNA"/>
</dbReference>
<feature type="domain" description="Histidine kinase/HSP90-like ATPase" evidence="3">
    <location>
        <begin position="17"/>
        <end position="122"/>
    </location>
</feature>
<keyword evidence="4" id="KW-0067">ATP-binding</keyword>